<dbReference type="Gene3D" id="3.30.70.60">
    <property type="match status" value="1"/>
</dbReference>
<dbReference type="GO" id="GO:0043107">
    <property type="term" value="P:type IV pilus-dependent motility"/>
    <property type="evidence" value="ECO:0007669"/>
    <property type="project" value="InterPro"/>
</dbReference>
<evidence type="ECO:0000313" key="2">
    <source>
        <dbReference type="EMBL" id="QEL11930.1"/>
    </source>
</evidence>
<keyword evidence="1" id="KW-1133">Transmembrane helix</keyword>
<dbReference type="KEGG" id="kuy:FY550_12820"/>
<dbReference type="InterPro" id="IPR007445">
    <property type="entry name" value="PilO"/>
</dbReference>
<dbReference type="PANTHER" id="PTHR39555:SF1">
    <property type="entry name" value="TYPE IV PILUS INNER MEMBRANE COMPONENT PILO"/>
    <property type="match status" value="1"/>
</dbReference>
<dbReference type="AlphaFoldDB" id="A0A5C0ZZ67"/>
<dbReference type="PANTHER" id="PTHR39555">
    <property type="entry name" value="FIMBRIAL ASSEMBLY PROTEIN PILO-LIKE PROTEIN-RELATED"/>
    <property type="match status" value="1"/>
</dbReference>
<sequence>MNIRALRGRFDWHTEWRRFREVDWHALDPAEAGNWPKLLQLLCCVLMIAVGIGIVQWYLVAPRQEALASARSEETTLLDEYGTRAWQAANLPLLEAQMGTLDRRMNQLIAMLPTEAEVPSLLDGISELARREQLDIDLLKLEPVVQHDFYIEQPLAIQVRGDYHHLGAFVAGVAGLSRIVTLHDFTLKPAEAARGTDILQLSVQAKTYRYAEPPARQADAKGAS</sequence>
<evidence type="ECO:0000256" key="1">
    <source>
        <dbReference type="SAM" id="Phobius"/>
    </source>
</evidence>
<organism evidence="2 3">
    <name type="scientific">Kushneria phosphatilytica</name>
    <dbReference type="NCBI Taxonomy" id="657387"/>
    <lineage>
        <taxon>Bacteria</taxon>
        <taxon>Pseudomonadati</taxon>
        <taxon>Pseudomonadota</taxon>
        <taxon>Gammaproteobacteria</taxon>
        <taxon>Oceanospirillales</taxon>
        <taxon>Halomonadaceae</taxon>
        <taxon>Kushneria</taxon>
    </lineage>
</organism>
<reference evidence="2 3" key="1">
    <citation type="submission" date="2019-08" db="EMBL/GenBank/DDBJ databases">
        <title>Complete genome sequence of Kushneria sp. YCWA18, a halophilic phosphate-solubilizing bacterium isolated from Daqiao saltern in China.</title>
        <authorList>
            <person name="Du G.-X."/>
            <person name="Qu L.-Y."/>
        </authorList>
    </citation>
    <scope>NUCLEOTIDE SEQUENCE [LARGE SCALE GENOMIC DNA]</scope>
    <source>
        <strain evidence="2 3">YCWA18</strain>
    </source>
</reference>
<accession>A0A5C0ZZ67</accession>
<name>A0A5C0ZZ67_9GAMM</name>
<dbReference type="PIRSF" id="PIRSF016482">
    <property type="entry name" value="PilO"/>
    <property type="match status" value="1"/>
</dbReference>
<dbReference type="RefSeq" id="WP_149054574.1">
    <property type="nucleotide sequence ID" value="NZ_CP043420.1"/>
</dbReference>
<keyword evidence="1" id="KW-0472">Membrane</keyword>
<evidence type="ECO:0000313" key="3">
    <source>
        <dbReference type="Proteomes" id="UP000322553"/>
    </source>
</evidence>
<dbReference type="GO" id="GO:0043683">
    <property type="term" value="P:type IV pilus assembly"/>
    <property type="evidence" value="ECO:0007669"/>
    <property type="project" value="InterPro"/>
</dbReference>
<dbReference type="Proteomes" id="UP000322553">
    <property type="component" value="Chromosome"/>
</dbReference>
<protein>
    <submittedName>
        <fullName evidence="2">Type 4a pilus biogenesis protein PilO</fullName>
    </submittedName>
</protein>
<proteinExistence type="predicted"/>
<dbReference type="EMBL" id="CP043420">
    <property type="protein sequence ID" value="QEL11930.1"/>
    <property type="molecule type" value="Genomic_DNA"/>
</dbReference>
<dbReference type="Pfam" id="PF04350">
    <property type="entry name" value="PilO"/>
    <property type="match status" value="1"/>
</dbReference>
<keyword evidence="3" id="KW-1185">Reference proteome</keyword>
<gene>
    <name evidence="2" type="primary">pilO</name>
    <name evidence="2" type="ORF">FY550_12820</name>
</gene>
<feature type="transmembrane region" description="Helical" evidence="1">
    <location>
        <begin position="38"/>
        <end position="61"/>
    </location>
</feature>
<keyword evidence="1" id="KW-0812">Transmembrane</keyword>
<dbReference type="InterPro" id="IPR014717">
    <property type="entry name" value="Transl_elong_EF1B/ribsomal_bS6"/>
</dbReference>